<dbReference type="EMBL" id="SOMN01000004">
    <property type="protein sequence ID" value="TFE29432.1"/>
    <property type="molecule type" value="Genomic_DNA"/>
</dbReference>
<feature type="region of interest" description="Disordered" evidence="1">
    <location>
        <begin position="274"/>
        <end position="293"/>
    </location>
</feature>
<dbReference type="InterPro" id="IPR036278">
    <property type="entry name" value="Sialidase_sf"/>
</dbReference>
<dbReference type="PANTHER" id="PTHR47199">
    <property type="entry name" value="PHOTOSYSTEM II STABILITY/ASSEMBLY FACTOR HCF136, CHLOROPLASTIC"/>
    <property type="match status" value="1"/>
</dbReference>
<dbReference type="Proteomes" id="UP000297900">
    <property type="component" value="Unassembled WGS sequence"/>
</dbReference>
<comment type="caution">
    <text evidence="2">The sequence shown here is derived from an EMBL/GenBank/DDBJ whole genome shotgun (WGS) entry which is preliminary data.</text>
</comment>
<name>A0A4Y8M2D5_9BACL</name>
<dbReference type="SUPFAM" id="SSF110296">
    <property type="entry name" value="Oligoxyloglucan reducing end-specific cellobiohydrolase"/>
    <property type="match status" value="1"/>
</dbReference>
<evidence type="ECO:0000256" key="1">
    <source>
        <dbReference type="SAM" id="MobiDB-lite"/>
    </source>
</evidence>
<dbReference type="CDD" id="cd15482">
    <property type="entry name" value="Sialidase_non-viral"/>
    <property type="match status" value="1"/>
</dbReference>
<dbReference type="InterPro" id="IPR015943">
    <property type="entry name" value="WD40/YVTN_repeat-like_dom_sf"/>
</dbReference>
<organism evidence="2 3">
    <name type="scientific">Cohnella luojiensis</name>
    <dbReference type="NCBI Taxonomy" id="652876"/>
    <lineage>
        <taxon>Bacteria</taxon>
        <taxon>Bacillati</taxon>
        <taxon>Bacillota</taxon>
        <taxon>Bacilli</taxon>
        <taxon>Bacillales</taxon>
        <taxon>Paenibacillaceae</taxon>
        <taxon>Cohnella</taxon>
    </lineage>
</organism>
<keyword evidence="3" id="KW-1185">Reference proteome</keyword>
<evidence type="ECO:0000313" key="2">
    <source>
        <dbReference type="EMBL" id="TFE29432.1"/>
    </source>
</evidence>
<dbReference type="SUPFAM" id="SSF50939">
    <property type="entry name" value="Sialidases"/>
    <property type="match status" value="1"/>
</dbReference>
<protein>
    <recommendedName>
        <fullName evidence="4">Photosynthesis system II assembly factor Ycf48/Hcf136-like domain-containing protein</fullName>
    </recommendedName>
</protein>
<accession>A0A4Y8M2D5</accession>
<evidence type="ECO:0008006" key="4">
    <source>
        <dbReference type="Google" id="ProtNLM"/>
    </source>
</evidence>
<reference evidence="2 3" key="1">
    <citation type="submission" date="2019-03" db="EMBL/GenBank/DDBJ databases">
        <title>Cohnella endophytica sp. nov., a novel endophytic bacterium isolated from bark of Sonneratia apetala.</title>
        <authorList>
            <person name="Tuo L."/>
        </authorList>
    </citation>
    <scope>NUCLEOTIDE SEQUENCE [LARGE SCALE GENOMIC DNA]</scope>
    <source>
        <strain evidence="2 3">CCTCC AB 208254</strain>
    </source>
</reference>
<dbReference type="PANTHER" id="PTHR47199:SF2">
    <property type="entry name" value="PHOTOSYSTEM II STABILITY_ASSEMBLY FACTOR HCF136, CHLOROPLASTIC"/>
    <property type="match status" value="1"/>
</dbReference>
<gene>
    <name evidence="2" type="ORF">E2980_05395</name>
</gene>
<sequence>MGSVAVPSDMPATSSAEPSSGASNSPNSPSAEGSGNAEEEPTATPPSPSDSMAPQGKVTALRLADFKTRWAGGEGWIARTDDSGKSWKSQLEHKHIVNQLFALNNLEVWATLDIGDSKQLKLLHSVDGGAKWAEIGYVPNYSFLHFVSSEEGFSGNAHTKDGGKTWSKLPQPAVIAGDAYFHDRNNGWAVTQNKDKNTLDIVRTTDGGKTWTTVLKRTTAASVTGTVIRSAGKKDAWVELIGDSGMSQTSYSLFHTMDGGKSWIPVLANNQAGSGPAPGYKTGQESKVPSNTGSSPGALYVVNPKVAFMGGQCMACDLPNTMGKTTDGGKTWINLSSKFPGYGTQLIAAADAEHLWWINTDNAEPSIIYTSTDGGEHWKVTHTFDKPQPTTE</sequence>
<evidence type="ECO:0000313" key="3">
    <source>
        <dbReference type="Proteomes" id="UP000297900"/>
    </source>
</evidence>
<dbReference type="AlphaFoldDB" id="A0A4Y8M2D5"/>
<dbReference type="Gene3D" id="2.130.10.10">
    <property type="entry name" value="YVTN repeat-like/Quinoprotein amine dehydrogenase"/>
    <property type="match status" value="2"/>
</dbReference>
<proteinExistence type="predicted"/>
<feature type="region of interest" description="Disordered" evidence="1">
    <location>
        <begin position="1"/>
        <end position="55"/>
    </location>
</feature>
<dbReference type="RefSeq" id="WP_167746990.1">
    <property type="nucleotide sequence ID" value="NZ_SOMN01000004.1"/>
</dbReference>
<feature type="compositionally biased region" description="Polar residues" evidence="1">
    <location>
        <begin position="283"/>
        <end position="293"/>
    </location>
</feature>
<feature type="compositionally biased region" description="Low complexity" evidence="1">
    <location>
        <begin position="14"/>
        <end position="36"/>
    </location>
</feature>